<dbReference type="Proteomes" id="UP000604898">
    <property type="component" value="Unassembled WGS sequence"/>
</dbReference>
<dbReference type="InterPro" id="IPR025737">
    <property type="entry name" value="FApF"/>
</dbReference>
<comment type="caution">
    <text evidence="1">The sequence shown here is derived from an EMBL/GenBank/DDBJ whole genome shotgun (WGS) entry which is preliminary data.</text>
</comment>
<sequence>MPPLLLVCTPSLAQDLEPRSYTNIPIGMHFLAAGIVHSEGDLSPAPTAPITDANLTIDAAVIGYAHTFNLAGSSSKVDLSTTRVCFEGSATFNSERLYADRCGYGDPTIRLTWNFFGAPALKPKDFSKWQQGIVIGASMQITLPIGSYDSDKLLNAGTNRWVFRPGIGMSHKLGRWYYDLIASIRLYGDNDEYFNNTSLEQEPQYTLQGHLIYNISRGHWISLNANLFFGGETRKDKIASSDDQRNSRFGITYSVPVSAQHSVKLYANTGVITEVGNDFNTFGALWQYRF</sequence>
<gene>
    <name evidence="1" type="ORF">JMA39_11845</name>
</gene>
<name>A0ABS1SZ39_9GAMM</name>
<evidence type="ECO:0000313" key="1">
    <source>
        <dbReference type="EMBL" id="MBL4913812.1"/>
    </source>
</evidence>
<evidence type="ECO:0000313" key="2">
    <source>
        <dbReference type="Proteomes" id="UP000604898"/>
    </source>
</evidence>
<dbReference type="EMBL" id="JAESVD010000006">
    <property type="protein sequence ID" value="MBL4913812.1"/>
    <property type="molecule type" value="Genomic_DNA"/>
</dbReference>
<reference evidence="1 2" key="1">
    <citation type="submission" date="2021-01" db="EMBL/GenBank/DDBJ databases">
        <title>Genome sequence of Shewanella schlegeliana JCM 11561.</title>
        <authorList>
            <person name="Zhang H."/>
            <person name="Li C."/>
        </authorList>
    </citation>
    <scope>NUCLEOTIDE SEQUENCE [LARGE SCALE GENOMIC DNA]</scope>
    <source>
        <strain evidence="1 2">JCM 11561</strain>
    </source>
</reference>
<dbReference type="Pfam" id="PF13557">
    <property type="entry name" value="Phenol_MetA_deg"/>
    <property type="match status" value="1"/>
</dbReference>
<organism evidence="1 2">
    <name type="scientific">Shewanella schlegeliana</name>
    <dbReference type="NCBI Taxonomy" id="190308"/>
    <lineage>
        <taxon>Bacteria</taxon>
        <taxon>Pseudomonadati</taxon>
        <taxon>Pseudomonadota</taxon>
        <taxon>Gammaproteobacteria</taxon>
        <taxon>Alteromonadales</taxon>
        <taxon>Shewanellaceae</taxon>
        <taxon>Shewanella</taxon>
    </lineage>
</organism>
<accession>A0ABS1SZ39</accession>
<protein>
    <submittedName>
        <fullName evidence="1">Transporter</fullName>
    </submittedName>
</protein>
<keyword evidence="2" id="KW-1185">Reference proteome</keyword>
<proteinExistence type="predicted"/>